<dbReference type="EMBL" id="CAXAMM010042906">
    <property type="protein sequence ID" value="CAK9107398.1"/>
    <property type="molecule type" value="Genomic_DNA"/>
</dbReference>
<protein>
    <submittedName>
        <fullName evidence="1">Uncharacterized protein</fullName>
    </submittedName>
</protein>
<keyword evidence="2" id="KW-1185">Reference proteome</keyword>
<evidence type="ECO:0000313" key="2">
    <source>
        <dbReference type="Proteomes" id="UP001642464"/>
    </source>
</evidence>
<accession>A0ABP0S4W0</accession>
<organism evidence="1 2">
    <name type="scientific">Durusdinium trenchii</name>
    <dbReference type="NCBI Taxonomy" id="1381693"/>
    <lineage>
        <taxon>Eukaryota</taxon>
        <taxon>Sar</taxon>
        <taxon>Alveolata</taxon>
        <taxon>Dinophyceae</taxon>
        <taxon>Suessiales</taxon>
        <taxon>Symbiodiniaceae</taxon>
        <taxon>Durusdinium</taxon>
    </lineage>
</organism>
<evidence type="ECO:0000313" key="1">
    <source>
        <dbReference type="EMBL" id="CAK9107398.1"/>
    </source>
</evidence>
<dbReference type="Proteomes" id="UP001642464">
    <property type="component" value="Unassembled WGS sequence"/>
</dbReference>
<name>A0ABP0S4W0_9DINO</name>
<comment type="caution">
    <text evidence="1">The sequence shown here is derived from an EMBL/GenBank/DDBJ whole genome shotgun (WGS) entry which is preliminary data.</text>
</comment>
<gene>
    <name evidence="1" type="ORF">SCF082_LOCUS49994</name>
</gene>
<proteinExistence type="predicted"/>
<reference evidence="1 2" key="1">
    <citation type="submission" date="2024-02" db="EMBL/GenBank/DDBJ databases">
        <authorList>
            <person name="Chen Y."/>
            <person name="Shah S."/>
            <person name="Dougan E. K."/>
            <person name="Thang M."/>
            <person name="Chan C."/>
        </authorList>
    </citation>
    <scope>NUCLEOTIDE SEQUENCE [LARGE SCALE GENOMIC DNA]</scope>
</reference>
<sequence>MKFTEHNSILTLSADVGEVRVHDFQQRSMHGNATAASLSRRVKEDLLKRAFVVLKARAAKNCTKAPEARGGFEARNKAVAATLLAICFEACTTNNCMKSQKDRSAWTAWTQPTYRFIPWKLAMMARHFASCMSLLDEPTARMESLVLWWPIS</sequence>